<keyword evidence="2 6" id="KW-0819">tRNA processing</keyword>
<accession>A0A1M7ZLC3</accession>
<keyword evidence="10" id="KW-1185">Reference proteome</keyword>
<dbReference type="CDD" id="cd06142">
    <property type="entry name" value="RNaseD_exo"/>
    <property type="match status" value="1"/>
</dbReference>
<dbReference type="EMBL" id="FRXO01000004">
    <property type="protein sequence ID" value="SHO65694.1"/>
    <property type="molecule type" value="Genomic_DNA"/>
</dbReference>
<dbReference type="STRING" id="1123029.SAMN02745172_02340"/>
<dbReference type="SUPFAM" id="SSF47819">
    <property type="entry name" value="HRDC-like"/>
    <property type="match status" value="2"/>
</dbReference>
<evidence type="ECO:0000256" key="7">
    <source>
        <dbReference type="SAM" id="MobiDB-lite"/>
    </source>
</evidence>
<dbReference type="EC" id="3.1.13.5" evidence="6"/>
<dbReference type="Gene3D" id="3.30.420.10">
    <property type="entry name" value="Ribonuclease H-like superfamily/Ribonuclease H"/>
    <property type="match status" value="1"/>
</dbReference>
<feature type="domain" description="HRDC" evidence="8">
    <location>
        <begin position="243"/>
        <end position="324"/>
    </location>
</feature>
<dbReference type="PROSITE" id="PS50967">
    <property type="entry name" value="HRDC"/>
    <property type="match status" value="1"/>
</dbReference>
<dbReference type="HAMAP" id="MF_01899">
    <property type="entry name" value="RNase_D"/>
    <property type="match status" value="1"/>
</dbReference>
<dbReference type="GO" id="GO:0033890">
    <property type="term" value="F:ribonuclease D activity"/>
    <property type="evidence" value="ECO:0007669"/>
    <property type="project" value="UniProtKB-UniRule"/>
</dbReference>
<dbReference type="SUPFAM" id="SSF53098">
    <property type="entry name" value="Ribonuclease H-like"/>
    <property type="match status" value="1"/>
</dbReference>
<dbReference type="InterPro" id="IPR036397">
    <property type="entry name" value="RNaseH_sf"/>
</dbReference>
<dbReference type="InterPro" id="IPR010997">
    <property type="entry name" value="HRDC-like_sf"/>
</dbReference>
<dbReference type="SMART" id="SM00341">
    <property type="entry name" value="HRDC"/>
    <property type="match status" value="1"/>
</dbReference>
<dbReference type="InterPro" id="IPR002121">
    <property type="entry name" value="HRDC_dom"/>
</dbReference>
<keyword evidence="4 6" id="KW-0378">Hydrolase</keyword>
<keyword evidence="3 6" id="KW-0540">Nuclease</keyword>
<dbReference type="InterPro" id="IPR044876">
    <property type="entry name" value="HRDC_dom_sf"/>
</dbReference>
<proteinExistence type="inferred from homology"/>
<comment type="cofactor">
    <cofactor evidence="6">
        <name>a divalent metal cation</name>
        <dbReference type="ChEBI" id="CHEBI:60240"/>
    </cofactor>
</comment>
<dbReference type="GO" id="GO:0003676">
    <property type="term" value="F:nucleic acid binding"/>
    <property type="evidence" value="ECO:0007669"/>
    <property type="project" value="InterPro"/>
</dbReference>
<dbReference type="GO" id="GO:0000166">
    <property type="term" value="F:nucleotide binding"/>
    <property type="evidence" value="ECO:0007669"/>
    <property type="project" value="InterPro"/>
</dbReference>
<dbReference type="NCBIfam" id="TIGR01388">
    <property type="entry name" value="rnd"/>
    <property type="match status" value="1"/>
</dbReference>
<dbReference type="InterPro" id="IPR006292">
    <property type="entry name" value="RNase_D"/>
</dbReference>
<evidence type="ECO:0000256" key="6">
    <source>
        <dbReference type="HAMAP-Rule" id="MF_01899"/>
    </source>
</evidence>
<dbReference type="SMART" id="SM00474">
    <property type="entry name" value="35EXOc"/>
    <property type="match status" value="1"/>
</dbReference>
<comment type="catalytic activity">
    <reaction evidence="6">
        <text>Exonucleolytic cleavage that removes extra residues from the 3'-terminus of tRNA to produce 5'-mononucleotides.</text>
        <dbReference type="EC" id="3.1.13.5"/>
    </reaction>
</comment>
<reference evidence="9 10" key="1">
    <citation type="submission" date="2016-12" db="EMBL/GenBank/DDBJ databases">
        <authorList>
            <person name="Song W.-J."/>
            <person name="Kurnit D.M."/>
        </authorList>
    </citation>
    <scope>NUCLEOTIDE SEQUENCE [LARGE SCALE GENOMIC DNA]</scope>
    <source>
        <strain evidence="9 10">DSM 19599</strain>
    </source>
</reference>
<evidence type="ECO:0000259" key="8">
    <source>
        <dbReference type="PROSITE" id="PS50967"/>
    </source>
</evidence>
<keyword evidence="1 6" id="KW-0963">Cytoplasm</keyword>
<evidence type="ECO:0000313" key="10">
    <source>
        <dbReference type="Proteomes" id="UP000186406"/>
    </source>
</evidence>
<dbReference type="InterPro" id="IPR051086">
    <property type="entry name" value="RNase_D-like"/>
</dbReference>
<dbReference type="GO" id="GO:0005737">
    <property type="term" value="C:cytoplasm"/>
    <property type="evidence" value="ECO:0007669"/>
    <property type="project" value="UniProtKB-SubCell"/>
</dbReference>
<evidence type="ECO:0000256" key="5">
    <source>
        <dbReference type="ARBA" id="ARBA00022839"/>
    </source>
</evidence>
<dbReference type="PANTHER" id="PTHR47649">
    <property type="entry name" value="RIBONUCLEASE D"/>
    <property type="match status" value="1"/>
</dbReference>
<dbReference type="InterPro" id="IPR002562">
    <property type="entry name" value="3'-5'_exonuclease_dom"/>
</dbReference>
<comment type="subcellular location">
    <subcellularLocation>
        <location evidence="6">Cytoplasm</location>
    </subcellularLocation>
</comment>
<comment type="similarity">
    <text evidence="6">Belongs to the RNase D family.</text>
</comment>
<evidence type="ECO:0000256" key="2">
    <source>
        <dbReference type="ARBA" id="ARBA00022694"/>
    </source>
</evidence>
<sequence>MEYVLGLAKRIAALPVAFDPRRPAGDNTGPARDDMVSTIITTTDLADACKRLAAHPFITVDTEFLRETTFWPKLCLVQVASPDEAVLIDTLAPDLDLTPLFELMANRNVLKVFHAARQDVEIFYHLSGAIPEPLFDTQVAAMVCGFGDSISYDQLVGKITGVPIDKSMRFTDWAQRPLSDVQLAYALADVTHLRDVYRHLVQILEKKGRAAWVAEEMAVLTSPETYQVEPERAWTRLKMRVKKSSELAILKELAAWREREAQSRDVPRGRILKDDAIYEIAARQPRDVAALGSLRAMPRGFERSRTGADILAAVNRALSLPAEEMPRIPSGKPTPEGSSAATELLKVLLRLIAEQNGVAAKVIATVDDLEAISAEGEDADVEALKGWRREMFGEAALDLKAGRLALGFDGRRITILPLEEAIAVPSAGGARKPRRRRRGRGGDTQTSPEDVSVTEDAAISEG</sequence>
<dbReference type="PANTHER" id="PTHR47649:SF1">
    <property type="entry name" value="RIBONUCLEASE D"/>
    <property type="match status" value="1"/>
</dbReference>
<gene>
    <name evidence="6" type="primary">rnd</name>
    <name evidence="9" type="ORF">SAMN02745172_02340</name>
</gene>
<evidence type="ECO:0000313" key="9">
    <source>
        <dbReference type="EMBL" id="SHO65694.1"/>
    </source>
</evidence>
<protein>
    <recommendedName>
        <fullName evidence="6">Ribonuclease D</fullName>
        <shortName evidence="6">RNase D</shortName>
        <ecNumber evidence="6">3.1.13.5</ecNumber>
    </recommendedName>
</protein>
<dbReference type="GO" id="GO:0042780">
    <property type="term" value="P:tRNA 3'-end processing"/>
    <property type="evidence" value="ECO:0007669"/>
    <property type="project" value="UniProtKB-UniRule"/>
</dbReference>
<dbReference type="InterPro" id="IPR012337">
    <property type="entry name" value="RNaseH-like_sf"/>
</dbReference>
<dbReference type="Proteomes" id="UP000186406">
    <property type="component" value="Unassembled WGS sequence"/>
</dbReference>
<dbReference type="Pfam" id="PF01612">
    <property type="entry name" value="DNA_pol_A_exo1"/>
    <property type="match status" value="1"/>
</dbReference>
<comment type="function">
    <text evidence="6">Exonuclease involved in the 3' processing of various precursor tRNAs. Initiates hydrolysis at the 3'-terminus of an RNA molecule and releases 5'-mononucleotides.</text>
</comment>
<feature type="region of interest" description="Disordered" evidence="7">
    <location>
        <begin position="425"/>
        <end position="462"/>
    </location>
</feature>
<evidence type="ECO:0000256" key="3">
    <source>
        <dbReference type="ARBA" id="ARBA00022722"/>
    </source>
</evidence>
<evidence type="ECO:0000256" key="4">
    <source>
        <dbReference type="ARBA" id="ARBA00022801"/>
    </source>
</evidence>
<dbReference type="Pfam" id="PF00570">
    <property type="entry name" value="HRDC"/>
    <property type="match status" value="1"/>
</dbReference>
<evidence type="ECO:0000256" key="1">
    <source>
        <dbReference type="ARBA" id="ARBA00022490"/>
    </source>
</evidence>
<keyword evidence="5 6" id="KW-0269">Exonuclease</keyword>
<name>A0A1M7ZLC3_9HYPH</name>
<dbReference type="AlphaFoldDB" id="A0A1M7ZLC3"/>
<dbReference type="GO" id="GO:0008408">
    <property type="term" value="F:3'-5' exonuclease activity"/>
    <property type="evidence" value="ECO:0007669"/>
    <property type="project" value="InterPro"/>
</dbReference>
<dbReference type="Gene3D" id="1.10.150.80">
    <property type="entry name" value="HRDC domain"/>
    <property type="match status" value="1"/>
</dbReference>
<organism evidence="9 10">
    <name type="scientific">Pseudoxanthobacter soli DSM 19599</name>
    <dbReference type="NCBI Taxonomy" id="1123029"/>
    <lineage>
        <taxon>Bacteria</taxon>
        <taxon>Pseudomonadati</taxon>
        <taxon>Pseudomonadota</taxon>
        <taxon>Alphaproteobacteria</taxon>
        <taxon>Hyphomicrobiales</taxon>
        <taxon>Segnochrobactraceae</taxon>
        <taxon>Pseudoxanthobacter</taxon>
    </lineage>
</organism>